<dbReference type="AlphaFoldDB" id="A0AAE0KMC7"/>
<evidence type="ECO:0000313" key="2">
    <source>
        <dbReference type="EMBL" id="KAK3378751.1"/>
    </source>
</evidence>
<proteinExistence type="predicted"/>
<feature type="region of interest" description="Disordered" evidence="1">
    <location>
        <begin position="146"/>
        <end position="192"/>
    </location>
</feature>
<reference evidence="2" key="2">
    <citation type="submission" date="2023-06" db="EMBL/GenBank/DDBJ databases">
        <authorList>
            <consortium name="Lawrence Berkeley National Laboratory"/>
            <person name="Haridas S."/>
            <person name="Hensen N."/>
            <person name="Bonometti L."/>
            <person name="Westerberg I."/>
            <person name="Brannstrom I.O."/>
            <person name="Guillou S."/>
            <person name="Cros-Aarteil S."/>
            <person name="Calhoun S."/>
            <person name="Kuo A."/>
            <person name="Mondo S."/>
            <person name="Pangilinan J."/>
            <person name="Riley R."/>
            <person name="Labutti K."/>
            <person name="Andreopoulos B."/>
            <person name="Lipzen A."/>
            <person name="Chen C."/>
            <person name="Yanf M."/>
            <person name="Daum C."/>
            <person name="Ng V."/>
            <person name="Clum A."/>
            <person name="Steindorff A."/>
            <person name="Ohm R."/>
            <person name="Martin F."/>
            <person name="Silar P."/>
            <person name="Natvig D."/>
            <person name="Lalanne C."/>
            <person name="Gautier V."/>
            <person name="Ament-Velasquez S.L."/>
            <person name="Kruys A."/>
            <person name="Hutchinson M.I."/>
            <person name="Powell A.J."/>
            <person name="Barry K."/>
            <person name="Miller A.N."/>
            <person name="Grigoriev I.V."/>
            <person name="Debuchy R."/>
            <person name="Gladieux P."/>
            <person name="Thoren M.H."/>
            <person name="Johannesson H."/>
        </authorList>
    </citation>
    <scope>NUCLEOTIDE SEQUENCE</scope>
    <source>
        <strain evidence="2">CBS 958.72</strain>
    </source>
</reference>
<sequence length="230" mass="25102">MRGPITKVPTGKIASRTTWEAVTDTRNTWVGKHRMSQHGLEALGHSSVPYRYRLCLFAVLRGHKQPDPAGSIVCCVCDNASQLACVCHEHGGMLADGEKRRRRELFSRKCGVITEEIDSGRKRIKMYTGRPSTNCRVTVPVLSWGRSQKRRPLSGPAATQTGSASTTAIQDPAGLSPTCGGGSDPPDSATDWPGLFGRYNPNRLGFNNSNSGFRLLDKDLDFGTTEQARL</sequence>
<name>A0AAE0KMC7_9PEZI</name>
<feature type="compositionally biased region" description="Low complexity" evidence="1">
    <location>
        <begin position="154"/>
        <end position="168"/>
    </location>
</feature>
<dbReference type="EMBL" id="JAULSN010000002">
    <property type="protein sequence ID" value="KAK3378751.1"/>
    <property type="molecule type" value="Genomic_DNA"/>
</dbReference>
<organism evidence="2 3">
    <name type="scientific">Lasiosphaeria ovina</name>
    <dbReference type="NCBI Taxonomy" id="92902"/>
    <lineage>
        <taxon>Eukaryota</taxon>
        <taxon>Fungi</taxon>
        <taxon>Dikarya</taxon>
        <taxon>Ascomycota</taxon>
        <taxon>Pezizomycotina</taxon>
        <taxon>Sordariomycetes</taxon>
        <taxon>Sordariomycetidae</taxon>
        <taxon>Sordariales</taxon>
        <taxon>Lasiosphaeriaceae</taxon>
        <taxon>Lasiosphaeria</taxon>
    </lineage>
</organism>
<gene>
    <name evidence="2" type="ORF">B0T24DRAFT_589379</name>
</gene>
<protein>
    <submittedName>
        <fullName evidence="2">Uncharacterized protein</fullName>
    </submittedName>
</protein>
<reference evidence="2" key="1">
    <citation type="journal article" date="2023" name="Mol. Phylogenet. Evol.">
        <title>Genome-scale phylogeny and comparative genomics of the fungal order Sordariales.</title>
        <authorList>
            <person name="Hensen N."/>
            <person name="Bonometti L."/>
            <person name="Westerberg I."/>
            <person name="Brannstrom I.O."/>
            <person name="Guillou S."/>
            <person name="Cros-Aarteil S."/>
            <person name="Calhoun S."/>
            <person name="Haridas S."/>
            <person name="Kuo A."/>
            <person name="Mondo S."/>
            <person name="Pangilinan J."/>
            <person name="Riley R."/>
            <person name="LaButti K."/>
            <person name="Andreopoulos B."/>
            <person name="Lipzen A."/>
            <person name="Chen C."/>
            <person name="Yan M."/>
            <person name="Daum C."/>
            <person name="Ng V."/>
            <person name="Clum A."/>
            <person name="Steindorff A."/>
            <person name="Ohm R.A."/>
            <person name="Martin F."/>
            <person name="Silar P."/>
            <person name="Natvig D.O."/>
            <person name="Lalanne C."/>
            <person name="Gautier V."/>
            <person name="Ament-Velasquez S.L."/>
            <person name="Kruys A."/>
            <person name="Hutchinson M.I."/>
            <person name="Powell A.J."/>
            <person name="Barry K."/>
            <person name="Miller A.N."/>
            <person name="Grigoriev I.V."/>
            <person name="Debuchy R."/>
            <person name="Gladieux P."/>
            <person name="Hiltunen Thoren M."/>
            <person name="Johannesson H."/>
        </authorList>
    </citation>
    <scope>NUCLEOTIDE SEQUENCE</scope>
    <source>
        <strain evidence="2">CBS 958.72</strain>
    </source>
</reference>
<accession>A0AAE0KMC7</accession>
<dbReference type="Proteomes" id="UP001287356">
    <property type="component" value="Unassembled WGS sequence"/>
</dbReference>
<keyword evidence="3" id="KW-1185">Reference proteome</keyword>
<evidence type="ECO:0000256" key="1">
    <source>
        <dbReference type="SAM" id="MobiDB-lite"/>
    </source>
</evidence>
<comment type="caution">
    <text evidence="2">The sequence shown here is derived from an EMBL/GenBank/DDBJ whole genome shotgun (WGS) entry which is preliminary data.</text>
</comment>
<evidence type="ECO:0000313" key="3">
    <source>
        <dbReference type="Proteomes" id="UP001287356"/>
    </source>
</evidence>